<dbReference type="GO" id="GO:0005524">
    <property type="term" value="F:ATP binding"/>
    <property type="evidence" value="ECO:0007669"/>
    <property type="project" value="UniProtKB-UniRule"/>
</dbReference>
<keyword evidence="5 8" id="KW-0547">Nucleotide-binding</keyword>
<comment type="catalytic activity">
    <reaction evidence="8">
        <text>L-histidyl-[protein] + UTP = N(tele)-(5'-uridylyl)-L-histidyl-[protein] + diphosphate</text>
        <dbReference type="Rhea" id="RHEA:83891"/>
        <dbReference type="Rhea" id="RHEA-COMP:9745"/>
        <dbReference type="Rhea" id="RHEA-COMP:20239"/>
        <dbReference type="ChEBI" id="CHEBI:29979"/>
        <dbReference type="ChEBI" id="CHEBI:33019"/>
        <dbReference type="ChEBI" id="CHEBI:46398"/>
        <dbReference type="ChEBI" id="CHEBI:233474"/>
    </reaction>
</comment>
<keyword evidence="4 8" id="KW-0479">Metal-binding</keyword>
<feature type="binding site" evidence="8">
    <location>
        <position position="183"/>
    </location>
    <ligand>
        <name>ATP</name>
        <dbReference type="ChEBI" id="CHEBI:30616"/>
    </ligand>
</feature>
<comment type="cofactor">
    <cofactor evidence="8">
        <name>Mg(2+)</name>
        <dbReference type="ChEBI" id="CHEBI:18420"/>
    </cofactor>
    <cofactor evidence="8">
        <name>Mn(2+)</name>
        <dbReference type="ChEBI" id="CHEBI:29035"/>
    </cofactor>
</comment>
<reference evidence="9 10" key="1">
    <citation type="submission" date="2017-01" db="EMBL/GenBank/DDBJ databases">
        <title>Complete Genome Sequence of Paenalcaligenes hominis, Isolated from a paraplegic Patient with neurogenic bladder.</title>
        <authorList>
            <person name="Mukhopadhyay R."/>
            <person name="Joaquin J."/>
            <person name="Hogue R."/>
            <person name="Kilaru A."/>
            <person name="Jospin G."/>
            <person name="Mars K."/>
            <person name="Eisen J.A."/>
            <person name="Chaturvedi V."/>
        </authorList>
    </citation>
    <scope>NUCLEOTIDE SEQUENCE [LARGE SCALE GENOMIC DNA]</scope>
    <source>
        <strain evidence="9 10">15S00501</strain>
    </source>
</reference>
<dbReference type="OrthoDB" id="9776281at2"/>
<feature type="binding site" evidence="8">
    <location>
        <position position="265"/>
    </location>
    <ligand>
        <name>Mg(2+)</name>
        <dbReference type="ChEBI" id="CHEBI:18420"/>
    </ligand>
</feature>
<feature type="binding site" evidence="8">
    <location>
        <position position="93"/>
    </location>
    <ligand>
        <name>ATP</name>
        <dbReference type="ChEBI" id="CHEBI:30616"/>
    </ligand>
</feature>
<dbReference type="Pfam" id="PF02696">
    <property type="entry name" value="SelO"/>
    <property type="match status" value="1"/>
</dbReference>
<dbReference type="HAMAP" id="MF_00692">
    <property type="entry name" value="SelO"/>
    <property type="match status" value="1"/>
</dbReference>
<evidence type="ECO:0000256" key="6">
    <source>
        <dbReference type="ARBA" id="ARBA00022840"/>
    </source>
</evidence>
<dbReference type="AlphaFoldDB" id="A0A1U9JY36"/>
<keyword evidence="6 8" id="KW-0067">ATP-binding</keyword>
<keyword evidence="7 8" id="KW-0460">Magnesium</keyword>
<evidence type="ECO:0000313" key="9">
    <source>
        <dbReference type="EMBL" id="AQS50688.1"/>
    </source>
</evidence>
<proteinExistence type="inferred from homology"/>
<feature type="binding site" evidence="8">
    <location>
        <position position="113"/>
    </location>
    <ligand>
        <name>ATP</name>
        <dbReference type="ChEBI" id="CHEBI:30616"/>
    </ligand>
</feature>
<dbReference type="EMBL" id="CP019697">
    <property type="protein sequence ID" value="AQS50688.1"/>
    <property type="molecule type" value="Genomic_DNA"/>
</dbReference>
<dbReference type="GO" id="GO:0000287">
    <property type="term" value="F:magnesium ion binding"/>
    <property type="evidence" value="ECO:0007669"/>
    <property type="project" value="UniProtKB-UniRule"/>
</dbReference>
<comment type="function">
    <text evidence="8">Nucleotidyltransferase involved in the post-translational modification of proteins. It can catalyze the addition of adenosine monophosphate (AMP) or uridine monophosphate (UMP) to a protein, resulting in modifications known as AMPylation and UMPylation.</text>
</comment>
<feature type="binding site" evidence="8">
    <location>
        <position position="91"/>
    </location>
    <ligand>
        <name>ATP</name>
        <dbReference type="ChEBI" id="CHEBI:30616"/>
    </ligand>
</feature>
<dbReference type="GO" id="GO:0070733">
    <property type="term" value="F:AMPylase activity"/>
    <property type="evidence" value="ECO:0007669"/>
    <property type="project" value="UniProtKB-EC"/>
</dbReference>
<dbReference type="PANTHER" id="PTHR32057">
    <property type="entry name" value="PROTEIN ADENYLYLTRANSFERASE SELO, MITOCHONDRIAL"/>
    <property type="match status" value="1"/>
</dbReference>
<keyword evidence="8" id="KW-0464">Manganese</keyword>
<dbReference type="EC" id="2.7.7.-" evidence="8"/>
<gene>
    <name evidence="8" type="primary">ydiU</name>
    <name evidence="8" type="synonym">selO</name>
    <name evidence="9" type="ORF">PAEH1_02445</name>
</gene>
<evidence type="ECO:0000256" key="2">
    <source>
        <dbReference type="ARBA" id="ARBA00022679"/>
    </source>
</evidence>
<dbReference type="STRING" id="643674.PAEH1_02445"/>
<evidence type="ECO:0000256" key="5">
    <source>
        <dbReference type="ARBA" id="ARBA00022741"/>
    </source>
</evidence>
<evidence type="ECO:0000256" key="3">
    <source>
        <dbReference type="ARBA" id="ARBA00022695"/>
    </source>
</evidence>
<dbReference type="Proteomes" id="UP000189369">
    <property type="component" value="Chromosome"/>
</dbReference>
<comment type="catalytic activity">
    <reaction evidence="8">
        <text>L-tyrosyl-[protein] + UTP = O-(5'-uridylyl)-L-tyrosyl-[protein] + diphosphate</text>
        <dbReference type="Rhea" id="RHEA:83887"/>
        <dbReference type="Rhea" id="RHEA-COMP:10136"/>
        <dbReference type="Rhea" id="RHEA-COMP:20238"/>
        <dbReference type="ChEBI" id="CHEBI:33019"/>
        <dbReference type="ChEBI" id="CHEBI:46398"/>
        <dbReference type="ChEBI" id="CHEBI:46858"/>
        <dbReference type="ChEBI" id="CHEBI:90602"/>
    </reaction>
</comment>
<comment type="catalytic activity">
    <reaction evidence="8">
        <text>L-threonyl-[protein] + ATP = 3-O-(5'-adenylyl)-L-threonyl-[protein] + diphosphate</text>
        <dbReference type="Rhea" id="RHEA:54292"/>
        <dbReference type="Rhea" id="RHEA-COMP:11060"/>
        <dbReference type="Rhea" id="RHEA-COMP:13847"/>
        <dbReference type="ChEBI" id="CHEBI:30013"/>
        <dbReference type="ChEBI" id="CHEBI:30616"/>
        <dbReference type="ChEBI" id="CHEBI:33019"/>
        <dbReference type="ChEBI" id="CHEBI:138113"/>
        <dbReference type="EC" id="2.7.7.108"/>
    </reaction>
</comment>
<name>A0A1U9JY36_9BURK</name>
<feature type="active site" description="Proton acceptor" evidence="8">
    <location>
        <position position="255"/>
    </location>
</feature>
<evidence type="ECO:0000256" key="1">
    <source>
        <dbReference type="ARBA" id="ARBA00009747"/>
    </source>
</evidence>
<feature type="binding site" evidence="8">
    <location>
        <position position="176"/>
    </location>
    <ligand>
        <name>ATP</name>
        <dbReference type="ChEBI" id="CHEBI:30616"/>
    </ligand>
</feature>
<dbReference type="EC" id="2.7.7.108" evidence="8"/>
<dbReference type="NCBIfam" id="NF000658">
    <property type="entry name" value="PRK00029.1"/>
    <property type="match status" value="1"/>
</dbReference>
<dbReference type="KEGG" id="phn:PAEH1_02445"/>
<evidence type="ECO:0000256" key="7">
    <source>
        <dbReference type="ARBA" id="ARBA00022842"/>
    </source>
</evidence>
<comment type="catalytic activity">
    <reaction evidence="8">
        <text>L-tyrosyl-[protein] + ATP = O-(5'-adenylyl)-L-tyrosyl-[protein] + diphosphate</text>
        <dbReference type="Rhea" id="RHEA:54288"/>
        <dbReference type="Rhea" id="RHEA-COMP:10136"/>
        <dbReference type="Rhea" id="RHEA-COMP:13846"/>
        <dbReference type="ChEBI" id="CHEBI:30616"/>
        <dbReference type="ChEBI" id="CHEBI:33019"/>
        <dbReference type="ChEBI" id="CHEBI:46858"/>
        <dbReference type="ChEBI" id="CHEBI:83624"/>
        <dbReference type="EC" id="2.7.7.108"/>
    </reaction>
</comment>
<evidence type="ECO:0000313" key="10">
    <source>
        <dbReference type="Proteomes" id="UP000189369"/>
    </source>
</evidence>
<protein>
    <recommendedName>
        <fullName evidence="8">Protein nucleotidyltransferase YdiU</fullName>
        <ecNumber evidence="8">2.7.7.-</ecNumber>
    </recommendedName>
    <alternativeName>
        <fullName evidence="8">Protein adenylyltransferase YdiU</fullName>
        <ecNumber evidence="8">2.7.7.108</ecNumber>
    </alternativeName>
    <alternativeName>
        <fullName evidence="8">Protein uridylyltransferase YdiU</fullName>
        <ecNumber evidence="8">2.7.7.-</ecNumber>
    </alternativeName>
</protein>
<accession>A0A1U9JY36</accession>
<keyword evidence="2 8" id="KW-0808">Transferase</keyword>
<feature type="binding site" evidence="8">
    <location>
        <position position="265"/>
    </location>
    <ligand>
        <name>ATP</name>
        <dbReference type="ChEBI" id="CHEBI:30616"/>
    </ligand>
</feature>
<dbReference type="InterPro" id="IPR003846">
    <property type="entry name" value="SelO"/>
</dbReference>
<feature type="binding site" evidence="8">
    <location>
        <position position="125"/>
    </location>
    <ligand>
        <name>ATP</name>
        <dbReference type="ChEBI" id="CHEBI:30616"/>
    </ligand>
</feature>
<comment type="catalytic activity">
    <reaction evidence="8">
        <text>L-seryl-[protein] + ATP = 3-O-(5'-adenylyl)-L-seryl-[protein] + diphosphate</text>
        <dbReference type="Rhea" id="RHEA:58120"/>
        <dbReference type="Rhea" id="RHEA-COMP:9863"/>
        <dbReference type="Rhea" id="RHEA-COMP:15073"/>
        <dbReference type="ChEBI" id="CHEBI:29999"/>
        <dbReference type="ChEBI" id="CHEBI:30616"/>
        <dbReference type="ChEBI" id="CHEBI:33019"/>
        <dbReference type="ChEBI" id="CHEBI:142516"/>
        <dbReference type="EC" id="2.7.7.108"/>
    </reaction>
</comment>
<comment type="similarity">
    <text evidence="1 8">Belongs to the SELO family.</text>
</comment>
<evidence type="ECO:0000256" key="4">
    <source>
        <dbReference type="ARBA" id="ARBA00022723"/>
    </source>
</evidence>
<comment type="catalytic activity">
    <reaction evidence="8">
        <text>L-seryl-[protein] + UTP = O-(5'-uridylyl)-L-seryl-[protein] + diphosphate</text>
        <dbReference type="Rhea" id="RHEA:64604"/>
        <dbReference type="Rhea" id="RHEA-COMP:9863"/>
        <dbReference type="Rhea" id="RHEA-COMP:16635"/>
        <dbReference type="ChEBI" id="CHEBI:29999"/>
        <dbReference type="ChEBI" id="CHEBI:33019"/>
        <dbReference type="ChEBI" id="CHEBI:46398"/>
        <dbReference type="ChEBI" id="CHEBI:156051"/>
    </reaction>
</comment>
<dbReference type="PANTHER" id="PTHR32057:SF14">
    <property type="entry name" value="PROTEIN ADENYLYLTRANSFERASE SELO, MITOCHONDRIAL"/>
    <property type="match status" value="1"/>
</dbReference>
<feature type="binding site" evidence="8">
    <location>
        <position position="94"/>
    </location>
    <ligand>
        <name>ATP</name>
        <dbReference type="ChEBI" id="CHEBI:30616"/>
    </ligand>
</feature>
<feature type="binding site" evidence="8">
    <location>
        <position position="256"/>
    </location>
    <ligand>
        <name>Mg(2+)</name>
        <dbReference type="ChEBI" id="CHEBI:18420"/>
    </ligand>
</feature>
<organism evidence="9 10">
    <name type="scientific">Paenalcaligenes hominis</name>
    <dbReference type="NCBI Taxonomy" id="643674"/>
    <lineage>
        <taxon>Bacteria</taxon>
        <taxon>Pseudomonadati</taxon>
        <taxon>Pseudomonadota</taxon>
        <taxon>Betaproteobacteria</taxon>
        <taxon>Burkholderiales</taxon>
        <taxon>Alcaligenaceae</taxon>
        <taxon>Paenalcaligenes</taxon>
    </lineage>
</organism>
<sequence>MKSCFDALTYSHTYAELGSAFYTRLDPQGLNAPRLLHVNMGLAQRLGISAECVQHAEFLAILSGNQALEPGQTLAAVYSGHQFGHWAGQLGDGRAHLLGAIETAHGPLELQLKGSGLTPYSRMGDGRAVLRSSLREYLASHAMKALGVPTTEALALVASDDKVYRETIETAAIVCRVAPSFVRFGSFEHWAGRPQQLSQLLHYVVEHFYPDCGLPALQSDAELVQNLLRKVVRRSAQMVAHWQTVGFCHGVMNTDNMSILGLTIDYGPYAFIDKFAIDFVPNTTDTGGRYAWFRQPSIVHWNLARLASCFLDICTEDQLQTVLAHYEHDYLQQYRTNMQLKMGWDTWLDTDSQLINEWWQLLHDHHADFTLSFRHLALAPTQPELWLQLFDHSAKAHEWLERYVLRSQQNHHSAETRIEQMNVHNPLYVLRNHLAQEVIVAAQQGNYKPLDRLYKVLSHPFEVQEGADDLMQPPSPEQQIVALSCSS</sequence>
<dbReference type="GO" id="GO:0030145">
    <property type="term" value="F:manganese ion binding"/>
    <property type="evidence" value="ECO:0007669"/>
    <property type="project" value="UniProtKB-UniRule"/>
</dbReference>
<evidence type="ECO:0000256" key="8">
    <source>
        <dbReference type="HAMAP-Rule" id="MF_00692"/>
    </source>
</evidence>
<feature type="binding site" evidence="8">
    <location>
        <position position="126"/>
    </location>
    <ligand>
        <name>ATP</name>
        <dbReference type="ChEBI" id="CHEBI:30616"/>
    </ligand>
</feature>
<keyword evidence="3 8" id="KW-0548">Nucleotidyltransferase</keyword>